<evidence type="ECO:0000313" key="12">
    <source>
        <dbReference type="EMBL" id="QPH39089.1"/>
    </source>
</evidence>
<keyword evidence="5 9" id="KW-0798">TonB box</keyword>
<dbReference type="InterPro" id="IPR036942">
    <property type="entry name" value="Beta-barrel_TonB_sf"/>
</dbReference>
<dbReference type="InterPro" id="IPR008969">
    <property type="entry name" value="CarboxyPept-like_regulatory"/>
</dbReference>
<name>A0A7S9KYC5_9SPHI</name>
<dbReference type="Pfam" id="PF13715">
    <property type="entry name" value="CarbopepD_reg_2"/>
    <property type="match status" value="1"/>
</dbReference>
<evidence type="ECO:0000256" key="1">
    <source>
        <dbReference type="ARBA" id="ARBA00004571"/>
    </source>
</evidence>
<sequence length="1127" mass="123736">MTHFTNLKMDWCTRRLKFIFIMLLTLPMLALAQTKKITGTVKDASGQGIPGVTILIEGGGAKTQTDSDGKFAISAKPGDVLVTKYISYADARTTVDERSNYNLTIKEEANDLNDVVVVGYGTQKRVNLTGSVSTVSADKITNRPITNMATALAGTAAGVSVTQGRGNPGDESVAIRIRGVGSFNNSDPLVLVDGIIADMTSLNTDDIENVSILKDAASAAIYGSRAANGVILVTTKKGRKNESPKITFNSLFAREQAVTDLKFMANTADWMELHNIAKQNANPTSTSPDYSPEIIADWRAANTNPNGTFVHPTTGQTIPNSLAFPNTDWAQVLFQPEYYQRHGLSVSGGGKNSTYLMSLGYQNNPGTLKNTGLERYNIRVNLETKIADFITFGTQTYATREFKEPGSTSMTYLLQAFPGQTPIYQGKYGAGEAEGTSNANNILQSAAATGGMNNKTNINTTWYLNAEIWKGLSAETRFNYNESSRANTNYAQDLPLYSFRESFDVPKVGIGNLNQATTSRYSEGTSNYTANFLLRYANKFGKHDVSGLAGYEQYRTKNSGFRLAVRGLLDWTVTDINSASTFENFGTDQNKIDDALSENAILSYFGRVNYAYDSKYLFEANFRSDASSKFAPGHRGNLFPSFSAGWIISNEPFFNSTKKHVNYLKIKASYGNLGNNIKGNYDWLTLYKKVNNVFNEQVSNGVIQATFQNLNLSWEKLTTYNFGFESKFLNNRLSLEAEAYYRYTSDILAGAVVYQTLGSTKAPLINKASMSNKGIDLNLGWNDRAGEFSYGINVNLNYNTNKVTKLEGALKYERDPSTLDVFGNPTLRYTNLADVSTPGGAKTDDQNTRRVEGKMFDEYFLRRPYSGAGSYTNADGSVNPNGGPKDGMIRTKADLDWVKSMIAAGYSFNNNTVGSGAANIWYGQMIMADVNGDGKYGNDDDREFTGKSQAPKFSFGLNLTAAWKGIDLNMLWAGRLGSYFYINDRGANSSILANTADQLPGDAWSKYYFYDAVKAHTDANYDPATDPNAKINAKYPRLLSSPSITPANTLYLSNASYAKLKSLQIGYTLPKRWVNRAKIANLRVFVTGENLITIKDKDFQGVDPELGGGIIIYPIAQLYSAGITLTF</sequence>
<evidence type="ECO:0000256" key="3">
    <source>
        <dbReference type="ARBA" id="ARBA00022452"/>
    </source>
</evidence>
<dbReference type="AlphaFoldDB" id="A0A7S9KYC5"/>
<evidence type="ECO:0000259" key="11">
    <source>
        <dbReference type="Pfam" id="PF07715"/>
    </source>
</evidence>
<dbReference type="PROSITE" id="PS52016">
    <property type="entry name" value="TONB_DEPENDENT_REC_3"/>
    <property type="match status" value="1"/>
</dbReference>
<dbReference type="NCBIfam" id="TIGR04057">
    <property type="entry name" value="SusC_RagA_signa"/>
    <property type="match status" value="1"/>
</dbReference>
<keyword evidence="12" id="KW-0675">Receptor</keyword>
<dbReference type="InterPro" id="IPR000531">
    <property type="entry name" value="Beta-barrel_TonB"/>
</dbReference>
<dbReference type="InterPro" id="IPR023996">
    <property type="entry name" value="TonB-dep_OMP_SusC/RagA"/>
</dbReference>
<protein>
    <submittedName>
        <fullName evidence="12">TonB-dependent receptor</fullName>
    </submittedName>
</protein>
<dbReference type="InterPro" id="IPR037066">
    <property type="entry name" value="Plug_dom_sf"/>
</dbReference>
<keyword evidence="2 8" id="KW-0813">Transport</keyword>
<keyword evidence="3 8" id="KW-1134">Transmembrane beta strand</keyword>
<dbReference type="Proteomes" id="UP000594759">
    <property type="component" value="Chromosome"/>
</dbReference>
<dbReference type="SUPFAM" id="SSF56935">
    <property type="entry name" value="Porins"/>
    <property type="match status" value="1"/>
</dbReference>
<dbReference type="InterPro" id="IPR039426">
    <property type="entry name" value="TonB-dep_rcpt-like"/>
</dbReference>
<keyword evidence="4 8" id="KW-0812">Transmembrane</keyword>
<accession>A0A7S9KYC5</accession>
<dbReference type="Gene3D" id="2.60.40.1120">
    <property type="entry name" value="Carboxypeptidase-like, regulatory domain"/>
    <property type="match status" value="1"/>
</dbReference>
<feature type="domain" description="TonB-dependent receptor-like beta-barrel" evidence="10">
    <location>
        <begin position="444"/>
        <end position="832"/>
    </location>
</feature>
<dbReference type="Pfam" id="PF07715">
    <property type="entry name" value="Plug"/>
    <property type="match status" value="1"/>
</dbReference>
<dbReference type="GO" id="GO:0009279">
    <property type="term" value="C:cell outer membrane"/>
    <property type="evidence" value="ECO:0007669"/>
    <property type="project" value="UniProtKB-SubCell"/>
</dbReference>
<evidence type="ECO:0000256" key="6">
    <source>
        <dbReference type="ARBA" id="ARBA00023136"/>
    </source>
</evidence>
<dbReference type="InterPro" id="IPR023997">
    <property type="entry name" value="TonB-dep_OMP_SusC/RagA_CS"/>
</dbReference>
<evidence type="ECO:0000256" key="9">
    <source>
        <dbReference type="RuleBase" id="RU003357"/>
    </source>
</evidence>
<dbReference type="SUPFAM" id="SSF49464">
    <property type="entry name" value="Carboxypeptidase regulatory domain-like"/>
    <property type="match status" value="1"/>
</dbReference>
<keyword evidence="13" id="KW-1185">Reference proteome</keyword>
<dbReference type="KEGG" id="pex:IZT61_18830"/>
<organism evidence="12 13">
    <name type="scientific">Pedobacter endophyticus</name>
    <dbReference type="NCBI Taxonomy" id="2789740"/>
    <lineage>
        <taxon>Bacteria</taxon>
        <taxon>Pseudomonadati</taxon>
        <taxon>Bacteroidota</taxon>
        <taxon>Sphingobacteriia</taxon>
        <taxon>Sphingobacteriales</taxon>
        <taxon>Sphingobacteriaceae</taxon>
        <taxon>Pedobacter</taxon>
    </lineage>
</organism>
<evidence type="ECO:0000256" key="8">
    <source>
        <dbReference type="PROSITE-ProRule" id="PRU01360"/>
    </source>
</evidence>
<dbReference type="InterPro" id="IPR012910">
    <property type="entry name" value="Plug_dom"/>
</dbReference>
<evidence type="ECO:0000256" key="4">
    <source>
        <dbReference type="ARBA" id="ARBA00022692"/>
    </source>
</evidence>
<evidence type="ECO:0000256" key="7">
    <source>
        <dbReference type="ARBA" id="ARBA00023237"/>
    </source>
</evidence>
<feature type="domain" description="TonB-dependent receptor plug" evidence="11">
    <location>
        <begin position="127"/>
        <end position="230"/>
    </location>
</feature>
<keyword evidence="6 8" id="KW-0472">Membrane</keyword>
<comment type="subcellular location">
    <subcellularLocation>
        <location evidence="1 8">Cell outer membrane</location>
        <topology evidence="1 8">Multi-pass membrane protein</topology>
    </subcellularLocation>
</comment>
<evidence type="ECO:0000313" key="13">
    <source>
        <dbReference type="Proteomes" id="UP000594759"/>
    </source>
</evidence>
<dbReference type="NCBIfam" id="TIGR04056">
    <property type="entry name" value="OMP_RagA_SusC"/>
    <property type="match status" value="1"/>
</dbReference>
<evidence type="ECO:0000259" key="10">
    <source>
        <dbReference type="Pfam" id="PF00593"/>
    </source>
</evidence>
<dbReference type="Pfam" id="PF00593">
    <property type="entry name" value="TonB_dep_Rec_b-barrel"/>
    <property type="match status" value="1"/>
</dbReference>
<dbReference type="Gene3D" id="2.170.130.10">
    <property type="entry name" value="TonB-dependent receptor, plug domain"/>
    <property type="match status" value="1"/>
</dbReference>
<dbReference type="FunFam" id="2.170.130.10:FF:000003">
    <property type="entry name" value="SusC/RagA family TonB-linked outer membrane protein"/>
    <property type="match status" value="1"/>
</dbReference>
<evidence type="ECO:0000256" key="2">
    <source>
        <dbReference type="ARBA" id="ARBA00022448"/>
    </source>
</evidence>
<proteinExistence type="inferred from homology"/>
<reference evidence="12 13" key="1">
    <citation type="submission" date="2020-11" db="EMBL/GenBank/DDBJ databases">
        <title>Pedobacter endophytica, an endophytic bacteria isolated form Carex pumila.</title>
        <authorList>
            <person name="Peng Y."/>
            <person name="Jiang L."/>
            <person name="Lee J."/>
        </authorList>
    </citation>
    <scope>NUCLEOTIDE SEQUENCE [LARGE SCALE GENOMIC DNA]</scope>
    <source>
        <strain evidence="12 13">JBR3-12</strain>
    </source>
</reference>
<dbReference type="RefSeq" id="WP_196098564.1">
    <property type="nucleotide sequence ID" value="NZ_CP064939.1"/>
</dbReference>
<dbReference type="Gene3D" id="2.40.170.20">
    <property type="entry name" value="TonB-dependent receptor, beta-barrel domain"/>
    <property type="match status" value="1"/>
</dbReference>
<dbReference type="EMBL" id="CP064939">
    <property type="protein sequence ID" value="QPH39089.1"/>
    <property type="molecule type" value="Genomic_DNA"/>
</dbReference>
<comment type="similarity">
    <text evidence="8 9">Belongs to the TonB-dependent receptor family.</text>
</comment>
<evidence type="ECO:0000256" key="5">
    <source>
        <dbReference type="ARBA" id="ARBA00023077"/>
    </source>
</evidence>
<gene>
    <name evidence="12" type="ORF">IZT61_18830</name>
</gene>
<keyword evidence="7 8" id="KW-0998">Cell outer membrane</keyword>